<comment type="subcellular location">
    <subcellularLocation>
        <location evidence="1 15">Cytoplasm</location>
    </subcellularLocation>
</comment>
<dbReference type="InterPro" id="IPR033714">
    <property type="entry name" value="tRNA_bind_bactPheRS"/>
</dbReference>
<comment type="caution">
    <text evidence="20">The sequence shown here is derived from an EMBL/GenBank/DDBJ whole genome shotgun (WGS) entry which is preliminary data.</text>
</comment>
<evidence type="ECO:0000256" key="15">
    <source>
        <dbReference type="HAMAP-Rule" id="MF_00283"/>
    </source>
</evidence>
<keyword evidence="12 15" id="KW-0648">Protein biosynthesis</keyword>
<comment type="subunit">
    <text evidence="3 15">Tetramer of two alpha and two beta subunits.</text>
</comment>
<evidence type="ECO:0000256" key="5">
    <source>
        <dbReference type="ARBA" id="ARBA00022555"/>
    </source>
</evidence>
<feature type="binding site" evidence="15">
    <location>
        <position position="459"/>
    </location>
    <ligand>
        <name>Mg(2+)</name>
        <dbReference type="ChEBI" id="CHEBI:18420"/>
        <note>shared with alpha subunit</note>
    </ligand>
</feature>
<evidence type="ECO:0000259" key="19">
    <source>
        <dbReference type="PROSITE" id="PS51483"/>
    </source>
</evidence>
<evidence type="ECO:0000256" key="6">
    <source>
        <dbReference type="ARBA" id="ARBA00022598"/>
    </source>
</evidence>
<evidence type="ECO:0000259" key="18">
    <source>
        <dbReference type="PROSITE" id="PS51447"/>
    </source>
</evidence>
<keyword evidence="10 15" id="KW-0460">Magnesium</keyword>
<dbReference type="InterPro" id="IPR041616">
    <property type="entry name" value="PheRS_beta_core"/>
</dbReference>
<dbReference type="NCBIfam" id="TIGR00472">
    <property type="entry name" value="pheT_bact"/>
    <property type="match status" value="1"/>
</dbReference>
<dbReference type="PROSITE" id="PS51483">
    <property type="entry name" value="B5"/>
    <property type="match status" value="1"/>
</dbReference>
<dbReference type="EMBL" id="MDTU01000001">
    <property type="protein sequence ID" value="ODN42645.1"/>
    <property type="molecule type" value="Genomic_DNA"/>
</dbReference>
<dbReference type="SUPFAM" id="SSF55681">
    <property type="entry name" value="Class II aaRS and biotin synthetases"/>
    <property type="match status" value="1"/>
</dbReference>
<gene>
    <name evidence="15" type="primary">pheT</name>
    <name evidence="20" type="ORF">BGC07_06560</name>
</gene>
<sequence length="794" mass="87302">MQLSEKWLRTWANPEVSTQTLCDQLSMAGLEVDGIEPVAAEFSKVIVAEITHCEQHPDADRLRVCQVNTGNETVQIVCGGPNARQGIKVALAQIGAILPPIDGKVFKIKKSKLRGVDSYGMLCAASELGLDFDDEPGHIIEFAADAPVGTDIREYLDLDDVSIDVDLTPNRGDCLSVAGVAREVSVLNRTPLTPIHVELIAPIHDETVEIELKAPEAAPRCIGRVLKNVDINAKSPLWMIERLRRSGIRSISLPVDVTNYVMLELGQPTHAFDLGTVKGGIQIRMATEGEEITLLNGSKITLNSDVLVIADDHEPLDIAGIMGGEHSGVSDDTQHLFLTSSFFKPEAIAGRARRYGLHTDASHRFERGVDPGLTRLAIERVTQLIIDSAGGEPGPCIEAEMSEHLPKVAKIKLRQPRIEKILGVSIADEEVEDILTHLGMSVERIEDGWHVGAPSFRFDMEREEDLIEEIVRIHGYDEIPLHTPERPAEVPAFSEYQLTVQQFSQTLVDRGYSEAMNYSFLDEKLQTLVCPNDEFVRLANPLSEELAIMRTSLLPGLLKSLLHNQKRQQERVRLFEVGTCFRLVEGKKRERQRIAGVIFGSASSQHWSGQTAADFYDLKGDLEALLALTKSEISFKAAEHSALHPGQCAQVKVNGKCAGVIGALHPHLAQKLNVKGKAFLFELDLQAISAAKLPQAQALSRYPSIKRDLALLVDEAINAADLIAAVTEVVPEQLQDARIFDVYQGEGIEKGQKSIALSLILQDLSRTLTEEDVAALIEKVKNKLMTTFGAVLRE</sequence>
<dbReference type="PROSITE" id="PS50886">
    <property type="entry name" value="TRBD"/>
    <property type="match status" value="1"/>
</dbReference>
<evidence type="ECO:0000256" key="14">
    <source>
        <dbReference type="ARBA" id="ARBA00049255"/>
    </source>
</evidence>
<comment type="catalytic activity">
    <reaction evidence="14 15">
        <text>tRNA(Phe) + L-phenylalanine + ATP = L-phenylalanyl-tRNA(Phe) + AMP + diphosphate + H(+)</text>
        <dbReference type="Rhea" id="RHEA:19413"/>
        <dbReference type="Rhea" id="RHEA-COMP:9668"/>
        <dbReference type="Rhea" id="RHEA-COMP:9699"/>
        <dbReference type="ChEBI" id="CHEBI:15378"/>
        <dbReference type="ChEBI" id="CHEBI:30616"/>
        <dbReference type="ChEBI" id="CHEBI:33019"/>
        <dbReference type="ChEBI" id="CHEBI:58095"/>
        <dbReference type="ChEBI" id="CHEBI:78442"/>
        <dbReference type="ChEBI" id="CHEBI:78531"/>
        <dbReference type="ChEBI" id="CHEBI:456215"/>
        <dbReference type="EC" id="6.1.1.20"/>
    </reaction>
</comment>
<dbReference type="InterPro" id="IPR005121">
    <property type="entry name" value="Fdx_antiC-bd"/>
</dbReference>
<dbReference type="Pfam" id="PF03483">
    <property type="entry name" value="B3_4"/>
    <property type="match status" value="1"/>
</dbReference>
<dbReference type="Pfam" id="PF01588">
    <property type="entry name" value="tRNA_bind"/>
    <property type="match status" value="1"/>
</dbReference>
<dbReference type="InterPro" id="IPR005147">
    <property type="entry name" value="tRNA_synthase_B5-dom"/>
</dbReference>
<feature type="domain" description="B5" evidence="19">
    <location>
        <begin position="406"/>
        <end position="481"/>
    </location>
</feature>
<feature type="domain" description="FDX-ACB" evidence="18">
    <location>
        <begin position="700"/>
        <end position="793"/>
    </location>
</feature>
<evidence type="ECO:0000256" key="8">
    <source>
        <dbReference type="ARBA" id="ARBA00022741"/>
    </source>
</evidence>
<keyword evidence="11 16" id="KW-0694">RNA-binding</keyword>
<evidence type="ECO:0000313" key="21">
    <source>
        <dbReference type="Proteomes" id="UP000094329"/>
    </source>
</evidence>
<evidence type="ECO:0000313" key="20">
    <source>
        <dbReference type="EMBL" id="ODN42645.1"/>
    </source>
</evidence>
<evidence type="ECO:0000256" key="9">
    <source>
        <dbReference type="ARBA" id="ARBA00022840"/>
    </source>
</evidence>
<dbReference type="NCBIfam" id="NF045760">
    <property type="entry name" value="YtpR"/>
    <property type="match status" value="1"/>
</dbReference>
<dbReference type="SUPFAM" id="SSF54991">
    <property type="entry name" value="Anticodon-binding domain of PheRS"/>
    <property type="match status" value="1"/>
</dbReference>
<dbReference type="Pfam" id="PF17759">
    <property type="entry name" value="tRNA_synthFbeta"/>
    <property type="match status" value="1"/>
</dbReference>
<dbReference type="Pfam" id="PF03484">
    <property type="entry name" value="B5"/>
    <property type="match status" value="1"/>
</dbReference>
<name>A0ABX3A2C1_9GAMM</name>
<keyword evidence="6 15" id="KW-0436">Ligase</keyword>
<dbReference type="InterPro" id="IPR020825">
    <property type="entry name" value="Phe-tRNA_synthase-like_B3/B4"/>
</dbReference>
<evidence type="ECO:0000256" key="11">
    <source>
        <dbReference type="ARBA" id="ARBA00022884"/>
    </source>
</evidence>
<dbReference type="Gene3D" id="3.30.70.380">
    <property type="entry name" value="Ferrodoxin-fold anticodon-binding domain"/>
    <property type="match status" value="1"/>
</dbReference>
<evidence type="ECO:0000256" key="1">
    <source>
        <dbReference type="ARBA" id="ARBA00004496"/>
    </source>
</evidence>
<evidence type="ECO:0000256" key="7">
    <source>
        <dbReference type="ARBA" id="ARBA00022723"/>
    </source>
</evidence>
<dbReference type="InterPro" id="IPR005146">
    <property type="entry name" value="B3/B4_tRNA-bd"/>
</dbReference>
<comment type="similarity">
    <text evidence="2 15">Belongs to the phenylalanyl-tRNA synthetase beta subunit family. Type 1 subfamily.</text>
</comment>
<accession>A0ABX3A2C1</accession>
<protein>
    <recommendedName>
        <fullName evidence="15">Phenylalanine--tRNA ligase beta subunit</fullName>
        <ecNumber evidence="15">6.1.1.20</ecNumber>
    </recommendedName>
    <alternativeName>
        <fullName evidence="15">Phenylalanyl-tRNA synthetase beta subunit</fullName>
        <shortName evidence="15">PheRS</shortName>
    </alternativeName>
</protein>
<evidence type="ECO:0000256" key="4">
    <source>
        <dbReference type="ARBA" id="ARBA00022490"/>
    </source>
</evidence>
<feature type="binding site" evidence="15">
    <location>
        <position position="469"/>
    </location>
    <ligand>
        <name>Mg(2+)</name>
        <dbReference type="ChEBI" id="CHEBI:18420"/>
        <note>shared with alpha subunit</note>
    </ligand>
</feature>
<dbReference type="InterPro" id="IPR004532">
    <property type="entry name" value="Phe-tRNA-ligase_IIc_bsu_bact"/>
</dbReference>
<dbReference type="Proteomes" id="UP000094329">
    <property type="component" value="Unassembled WGS sequence"/>
</dbReference>
<dbReference type="InterPro" id="IPR012340">
    <property type="entry name" value="NA-bd_OB-fold"/>
</dbReference>
<keyword evidence="4 15" id="KW-0963">Cytoplasm</keyword>
<dbReference type="InterPro" id="IPR002547">
    <property type="entry name" value="tRNA-bd_dom"/>
</dbReference>
<keyword evidence="21" id="KW-1185">Reference proteome</keyword>
<evidence type="ECO:0000256" key="3">
    <source>
        <dbReference type="ARBA" id="ARBA00011209"/>
    </source>
</evidence>
<dbReference type="PANTHER" id="PTHR10947">
    <property type="entry name" value="PHENYLALANYL-TRNA SYNTHETASE BETA CHAIN AND LEUCINE-RICH REPEAT-CONTAINING PROTEIN 47"/>
    <property type="match status" value="1"/>
</dbReference>
<keyword evidence="9 15" id="KW-0067">ATP-binding</keyword>
<organism evidence="20 21">
    <name type="scientific">Piscirickettsia litoralis</name>
    <dbReference type="NCBI Taxonomy" id="1891921"/>
    <lineage>
        <taxon>Bacteria</taxon>
        <taxon>Pseudomonadati</taxon>
        <taxon>Pseudomonadota</taxon>
        <taxon>Gammaproteobacteria</taxon>
        <taxon>Thiotrichales</taxon>
        <taxon>Piscirickettsiaceae</taxon>
        <taxon>Piscirickettsia</taxon>
    </lineage>
</organism>
<dbReference type="SMART" id="SM00873">
    <property type="entry name" value="B3_4"/>
    <property type="match status" value="1"/>
</dbReference>
<comment type="cofactor">
    <cofactor evidence="15">
        <name>Mg(2+)</name>
        <dbReference type="ChEBI" id="CHEBI:18420"/>
    </cofactor>
    <text evidence="15">Binds 2 magnesium ions per tetramer.</text>
</comment>
<keyword evidence="5 16" id="KW-0820">tRNA-binding</keyword>
<dbReference type="SUPFAM" id="SSF46955">
    <property type="entry name" value="Putative DNA-binding domain"/>
    <property type="match status" value="1"/>
</dbReference>
<dbReference type="SMART" id="SM00896">
    <property type="entry name" value="FDX-ACB"/>
    <property type="match status" value="1"/>
</dbReference>
<evidence type="ECO:0000256" key="2">
    <source>
        <dbReference type="ARBA" id="ARBA00008653"/>
    </source>
</evidence>
<dbReference type="Gene3D" id="3.50.40.10">
    <property type="entry name" value="Phenylalanyl-trna Synthetase, Chain B, domain 3"/>
    <property type="match status" value="1"/>
</dbReference>
<dbReference type="CDD" id="cd02796">
    <property type="entry name" value="tRNA_bind_bactPheRS"/>
    <property type="match status" value="1"/>
</dbReference>
<dbReference type="CDD" id="cd00769">
    <property type="entry name" value="PheRS_beta_core"/>
    <property type="match status" value="1"/>
</dbReference>
<evidence type="ECO:0000256" key="12">
    <source>
        <dbReference type="ARBA" id="ARBA00022917"/>
    </source>
</evidence>
<keyword evidence="13 15" id="KW-0030">Aminoacyl-tRNA synthetase</keyword>
<dbReference type="GO" id="GO:0016874">
    <property type="term" value="F:ligase activity"/>
    <property type="evidence" value="ECO:0007669"/>
    <property type="project" value="UniProtKB-KW"/>
</dbReference>
<feature type="domain" description="TRNA-binding" evidence="17">
    <location>
        <begin position="39"/>
        <end position="153"/>
    </location>
</feature>
<feature type="binding site" evidence="15">
    <location>
        <position position="468"/>
    </location>
    <ligand>
        <name>Mg(2+)</name>
        <dbReference type="ChEBI" id="CHEBI:18420"/>
        <note>shared with alpha subunit</note>
    </ligand>
</feature>
<reference evidence="20 21" key="1">
    <citation type="submission" date="2016-08" db="EMBL/GenBank/DDBJ databases">
        <title>Draft genome sequence of Candidatus Piscirickettsia litoralis, from seawater.</title>
        <authorList>
            <person name="Wan X."/>
            <person name="Lee A.J."/>
            <person name="Hou S."/>
            <person name="Donachie S.P."/>
        </authorList>
    </citation>
    <scope>NUCLEOTIDE SEQUENCE [LARGE SCALE GENOMIC DNA]</scope>
    <source>
        <strain evidence="20 21">Y2</strain>
    </source>
</reference>
<dbReference type="InterPro" id="IPR045864">
    <property type="entry name" value="aa-tRNA-synth_II/BPL/LPL"/>
</dbReference>
<dbReference type="Gene3D" id="3.30.56.10">
    <property type="match status" value="2"/>
</dbReference>
<dbReference type="SMART" id="SM00874">
    <property type="entry name" value="B5"/>
    <property type="match status" value="1"/>
</dbReference>
<evidence type="ECO:0000259" key="17">
    <source>
        <dbReference type="PROSITE" id="PS50886"/>
    </source>
</evidence>
<keyword evidence="7 15" id="KW-0479">Metal-binding</keyword>
<feature type="binding site" evidence="15">
    <location>
        <position position="465"/>
    </location>
    <ligand>
        <name>Mg(2+)</name>
        <dbReference type="ChEBI" id="CHEBI:18420"/>
        <note>shared with alpha subunit</note>
    </ligand>
</feature>
<dbReference type="InterPro" id="IPR045060">
    <property type="entry name" value="Phe-tRNA-ligase_IIc_bsu"/>
</dbReference>
<dbReference type="Pfam" id="PF03147">
    <property type="entry name" value="FDX-ACB"/>
    <property type="match status" value="1"/>
</dbReference>
<evidence type="ECO:0000256" key="16">
    <source>
        <dbReference type="PROSITE-ProRule" id="PRU00209"/>
    </source>
</evidence>
<dbReference type="EC" id="6.1.1.20" evidence="15"/>
<dbReference type="InterPro" id="IPR036690">
    <property type="entry name" value="Fdx_antiC-bd_sf"/>
</dbReference>
<keyword evidence="8 15" id="KW-0547">Nucleotide-binding</keyword>
<evidence type="ECO:0000256" key="13">
    <source>
        <dbReference type="ARBA" id="ARBA00023146"/>
    </source>
</evidence>
<proteinExistence type="inferred from homology"/>
<dbReference type="PANTHER" id="PTHR10947:SF0">
    <property type="entry name" value="PHENYLALANINE--TRNA LIGASE BETA SUBUNIT"/>
    <property type="match status" value="1"/>
</dbReference>
<dbReference type="SUPFAM" id="SSF56037">
    <property type="entry name" value="PheT/TilS domain"/>
    <property type="match status" value="1"/>
</dbReference>
<dbReference type="PROSITE" id="PS51447">
    <property type="entry name" value="FDX_ACB"/>
    <property type="match status" value="1"/>
</dbReference>
<evidence type="ECO:0000256" key="10">
    <source>
        <dbReference type="ARBA" id="ARBA00022842"/>
    </source>
</evidence>
<dbReference type="RefSeq" id="WP_069312441.1">
    <property type="nucleotide sequence ID" value="NZ_MDTU01000001.1"/>
</dbReference>
<dbReference type="SUPFAM" id="SSF50249">
    <property type="entry name" value="Nucleic acid-binding proteins"/>
    <property type="match status" value="1"/>
</dbReference>
<dbReference type="HAMAP" id="MF_00283">
    <property type="entry name" value="Phe_tRNA_synth_beta1"/>
    <property type="match status" value="1"/>
</dbReference>
<dbReference type="Gene3D" id="3.30.930.10">
    <property type="entry name" value="Bira Bifunctional Protein, Domain 2"/>
    <property type="match status" value="1"/>
</dbReference>
<dbReference type="Gene3D" id="2.40.50.140">
    <property type="entry name" value="Nucleic acid-binding proteins"/>
    <property type="match status" value="1"/>
</dbReference>
<dbReference type="InterPro" id="IPR009061">
    <property type="entry name" value="DNA-bd_dom_put_sf"/>
</dbReference>